<dbReference type="AlphaFoldDB" id="A0AAF3J909"/>
<feature type="chain" id="PRO_5042042859" evidence="1">
    <location>
        <begin position="17"/>
        <end position="84"/>
    </location>
</feature>
<protein>
    <submittedName>
        <fullName evidence="3">Uncharacterized protein</fullName>
    </submittedName>
</protein>
<accession>A0AAF3J909</accession>
<proteinExistence type="predicted"/>
<keyword evidence="2" id="KW-1185">Reference proteome</keyword>
<dbReference type="WBParaSite" id="MBELARI_LOCUS3965">
    <property type="protein sequence ID" value="MBELARI_LOCUS3965"/>
    <property type="gene ID" value="MBELARI_LOCUS3965"/>
</dbReference>
<dbReference type="Proteomes" id="UP000887575">
    <property type="component" value="Unassembled WGS sequence"/>
</dbReference>
<evidence type="ECO:0000313" key="3">
    <source>
        <dbReference type="WBParaSite" id="MBELARI_LOCUS3965"/>
    </source>
</evidence>
<organism evidence="2 3">
    <name type="scientific">Mesorhabditis belari</name>
    <dbReference type="NCBI Taxonomy" id="2138241"/>
    <lineage>
        <taxon>Eukaryota</taxon>
        <taxon>Metazoa</taxon>
        <taxon>Ecdysozoa</taxon>
        <taxon>Nematoda</taxon>
        <taxon>Chromadorea</taxon>
        <taxon>Rhabditida</taxon>
        <taxon>Rhabditina</taxon>
        <taxon>Rhabditomorpha</taxon>
        <taxon>Rhabditoidea</taxon>
        <taxon>Rhabditidae</taxon>
        <taxon>Mesorhabditinae</taxon>
        <taxon>Mesorhabditis</taxon>
    </lineage>
</organism>
<name>A0AAF3J909_9BILA</name>
<reference evidence="3" key="1">
    <citation type="submission" date="2024-02" db="UniProtKB">
        <authorList>
            <consortium name="WormBaseParasite"/>
        </authorList>
    </citation>
    <scope>IDENTIFICATION</scope>
</reference>
<keyword evidence="1" id="KW-0732">Signal</keyword>
<feature type="signal peptide" evidence="1">
    <location>
        <begin position="1"/>
        <end position="16"/>
    </location>
</feature>
<evidence type="ECO:0000313" key="2">
    <source>
        <dbReference type="Proteomes" id="UP000887575"/>
    </source>
</evidence>
<sequence>MNLTTVSSLLFSTTQATFTTTHSQAIHGFDRTKCNEFTGYYWMIPVYELKYGWNGLPFPSPINDSQKVVMVALMSLVISRFELF</sequence>
<evidence type="ECO:0000256" key="1">
    <source>
        <dbReference type="SAM" id="SignalP"/>
    </source>
</evidence>